<dbReference type="Gene3D" id="1.10.3730.20">
    <property type="match status" value="1"/>
</dbReference>
<evidence type="ECO:0000256" key="3">
    <source>
        <dbReference type="ARBA" id="ARBA00022475"/>
    </source>
</evidence>
<comment type="similarity">
    <text evidence="7 8">Belongs to the drug/metabolite transporter (DMT) superfamily. Small multidrug resistance (SMR) (TC 2.A.7.1) family.</text>
</comment>
<dbReference type="GO" id="GO:0015297">
    <property type="term" value="F:antiporter activity"/>
    <property type="evidence" value="ECO:0007669"/>
    <property type="project" value="TreeGrafter"/>
</dbReference>
<dbReference type="InterPro" id="IPR037185">
    <property type="entry name" value="EmrE-like"/>
</dbReference>
<feature type="transmembrane region" description="Helical" evidence="9">
    <location>
        <begin position="58"/>
        <end position="79"/>
    </location>
</feature>
<keyword evidence="6 9" id="KW-0472">Membrane</keyword>
<evidence type="ECO:0000256" key="9">
    <source>
        <dbReference type="SAM" id="Phobius"/>
    </source>
</evidence>
<dbReference type="SUPFAM" id="SSF103481">
    <property type="entry name" value="Multidrug resistance efflux transporter EmrE"/>
    <property type="match status" value="1"/>
</dbReference>
<dbReference type="InterPro" id="IPR045324">
    <property type="entry name" value="Small_multidrug_res"/>
</dbReference>
<gene>
    <name evidence="10" type="ORF">DDY73_10045</name>
</gene>
<dbReference type="InterPro" id="IPR000390">
    <property type="entry name" value="Small_drug/metabolite_transptr"/>
</dbReference>
<feature type="transmembrane region" description="Helical" evidence="9">
    <location>
        <begin position="85"/>
        <end position="104"/>
    </location>
</feature>
<reference evidence="10 11" key="1">
    <citation type="journal article" date="2018" name="Nat. Biotechnol.">
        <title>A standardized bacterial taxonomy based on genome phylogeny substantially revises the tree of life.</title>
        <authorList>
            <person name="Parks D.H."/>
            <person name="Chuvochina M."/>
            <person name="Waite D.W."/>
            <person name="Rinke C."/>
            <person name="Skarshewski A."/>
            <person name="Chaumeil P.A."/>
            <person name="Hugenholtz P."/>
        </authorList>
    </citation>
    <scope>NUCLEOTIDE SEQUENCE [LARGE SCALE GENOMIC DNA]</scope>
    <source>
        <strain evidence="10">UBA11482</strain>
    </source>
</reference>
<dbReference type="PANTHER" id="PTHR30561">
    <property type="entry name" value="SMR FAMILY PROTON-DEPENDENT DRUG EFFLUX TRANSPORTER SUGE"/>
    <property type="match status" value="1"/>
</dbReference>
<evidence type="ECO:0000256" key="4">
    <source>
        <dbReference type="ARBA" id="ARBA00022692"/>
    </source>
</evidence>
<dbReference type="EMBL" id="DNWC01000132">
    <property type="protein sequence ID" value="HBJ09331.1"/>
    <property type="molecule type" value="Genomic_DNA"/>
</dbReference>
<comment type="subcellular location">
    <subcellularLocation>
        <location evidence="1 8">Cell membrane</location>
        <topology evidence="1 8">Multi-pass membrane protein</topology>
    </subcellularLocation>
</comment>
<evidence type="ECO:0000256" key="2">
    <source>
        <dbReference type="ARBA" id="ARBA00022448"/>
    </source>
</evidence>
<keyword evidence="3" id="KW-1003">Cell membrane</keyword>
<evidence type="ECO:0000256" key="5">
    <source>
        <dbReference type="ARBA" id="ARBA00022989"/>
    </source>
</evidence>
<dbReference type="GO" id="GO:0015199">
    <property type="term" value="F:amino-acid betaine transmembrane transporter activity"/>
    <property type="evidence" value="ECO:0007669"/>
    <property type="project" value="TreeGrafter"/>
</dbReference>
<dbReference type="FunFam" id="1.10.3730.20:FF:000001">
    <property type="entry name" value="Quaternary ammonium compound resistance transporter SugE"/>
    <property type="match status" value="1"/>
</dbReference>
<organism evidence="10 11">
    <name type="scientific">Coprobacter fastidiosus</name>
    <dbReference type="NCBI Taxonomy" id="1099853"/>
    <lineage>
        <taxon>Bacteria</taxon>
        <taxon>Pseudomonadati</taxon>
        <taxon>Bacteroidota</taxon>
        <taxon>Bacteroidia</taxon>
        <taxon>Bacteroidales</taxon>
        <taxon>Barnesiellaceae</taxon>
        <taxon>Coprobacter</taxon>
    </lineage>
</organism>
<evidence type="ECO:0000313" key="11">
    <source>
        <dbReference type="Proteomes" id="UP000262954"/>
    </source>
</evidence>
<evidence type="ECO:0000256" key="8">
    <source>
        <dbReference type="RuleBase" id="RU003942"/>
    </source>
</evidence>
<keyword evidence="4 8" id="KW-0812">Transmembrane</keyword>
<sequence>MKGYLFLIIAIILETIGTSLLKVSDQFTKLFPSLGAIIAYIGCFYILSLSLKTIPIGIAYGIWAGAGIVLVMLVGFCFFKQTPDFVAVLGTILIISGIVVINVFSKMGIH</sequence>
<dbReference type="GO" id="GO:0015220">
    <property type="term" value="F:choline transmembrane transporter activity"/>
    <property type="evidence" value="ECO:0007669"/>
    <property type="project" value="TreeGrafter"/>
</dbReference>
<proteinExistence type="inferred from homology"/>
<feature type="transmembrane region" description="Helical" evidence="9">
    <location>
        <begin position="31"/>
        <end position="51"/>
    </location>
</feature>
<keyword evidence="2" id="KW-0813">Transport</keyword>
<evidence type="ECO:0000256" key="6">
    <source>
        <dbReference type="ARBA" id="ARBA00023136"/>
    </source>
</evidence>
<name>A0A354M492_9BACT</name>
<dbReference type="Proteomes" id="UP000262954">
    <property type="component" value="Unassembled WGS sequence"/>
</dbReference>
<dbReference type="Pfam" id="PF00893">
    <property type="entry name" value="Multi_Drug_Res"/>
    <property type="match status" value="1"/>
</dbReference>
<dbReference type="GO" id="GO:0005886">
    <property type="term" value="C:plasma membrane"/>
    <property type="evidence" value="ECO:0007669"/>
    <property type="project" value="UniProtKB-SubCell"/>
</dbReference>
<evidence type="ECO:0000256" key="1">
    <source>
        <dbReference type="ARBA" id="ARBA00004651"/>
    </source>
</evidence>
<dbReference type="GO" id="GO:0031460">
    <property type="term" value="P:glycine betaine transport"/>
    <property type="evidence" value="ECO:0007669"/>
    <property type="project" value="TreeGrafter"/>
</dbReference>
<comment type="caution">
    <text evidence="10">The sequence shown here is derived from an EMBL/GenBank/DDBJ whole genome shotgun (WGS) entry which is preliminary data.</text>
</comment>
<evidence type="ECO:0000256" key="7">
    <source>
        <dbReference type="ARBA" id="ARBA00038032"/>
    </source>
</evidence>
<dbReference type="GO" id="GO:1990961">
    <property type="term" value="P:xenobiotic detoxification by transmembrane export across the plasma membrane"/>
    <property type="evidence" value="ECO:0007669"/>
    <property type="project" value="UniProtKB-ARBA"/>
</dbReference>
<accession>A0A354M492</accession>
<dbReference type="AlphaFoldDB" id="A0A354M492"/>
<keyword evidence="5 9" id="KW-1133">Transmembrane helix</keyword>
<dbReference type="PANTHER" id="PTHR30561:SF1">
    <property type="entry name" value="MULTIDRUG TRANSPORTER EMRE"/>
    <property type="match status" value="1"/>
</dbReference>
<protein>
    <submittedName>
        <fullName evidence="10">QacE family quaternary ammonium compound efflux SMR transporter</fullName>
    </submittedName>
</protein>
<evidence type="ECO:0000313" key="10">
    <source>
        <dbReference type="EMBL" id="HBJ09331.1"/>
    </source>
</evidence>